<dbReference type="GO" id="GO:0019825">
    <property type="term" value="F:oxygen binding"/>
    <property type="evidence" value="ECO:0007669"/>
    <property type="project" value="InterPro"/>
</dbReference>
<evidence type="ECO:0000256" key="6">
    <source>
        <dbReference type="ARBA" id="ARBA00022714"/>
    </source>
</evidence>
<dbReference type="InterPro" id="IPR012292">
    <property type="entry name" value="Globin/Proto"/>
</dbReference>
<evidence type="ECO:0000256" key="5">
    <source>
        <dbReference type="ARBA" id="ARBA00022621"/>
    </source>
</evidence>
<dbReference type="InterPro" id="IPR000971">
    <property type="entry name" value="Globin"/>
</dbReference>
<organism evidence="17 18">
    <name type="scientific">Arthrobacter crusticola</name>
    <dbReference type="NCBI Taxonomy" id="2547960"/>
    <lineage>
        <taxon>Bacteria</taxon>
        <taxon>Bacillati</taxon>
        <taxon>Actinomycetota</taxon>
        <taxon>Actinomycetes</taxon>
        <taxon>Micrococcales</taxon>
        <taxon>Micrococcaceae</taxon>
        <taxon>Arthrobacter</taxon>
    </lineage>
</organism>
<dbReference type="PANTHER" id="PTHR43396">
    <property type="entry name" value="FLAVOHEMOPROTEIN"/>
    <property type="match status" value="1"/>
</dbReference>
<dbReference type="InterPro" id="IPR017927">
    <property type="entry name" value="FAD-bd_FR_type"/>
</dbReference>
<dbReference type="EMBL" id="SMTK01000003">
    <property type="protein sequence ID" value="TDK25308.1"/>
    <property type="molecule type" value="Genomic_DNA"/>
</dbReference>
<evidence type="ECO:0000256" key="4">
    <source>
        <dbReference type="ARBA" id="ARBA00022617"/>
    </source>
</evidence>
<feature type="domain" description="FAD-binding FR-type" evidence="16">
    <location>
        <begin position="153"/>
        <end position="262"/>
    </location>
</feature>
<dbReference type="GO" id="GO:0020037">
    <property type="term" value="F:heme binding"/>
    <property type="evidence" value="ECO:0007669"/>
    <property type="project" value="InterPro"/>
</dbReference>
<evidence type="ECO:0000313" key="18">
    <source>
        <dbReference type="Proteomes" id="UP000295411"/>
    </source>
</evidence>
<dbReference type="Pfam" id="PF00042">
    <property type="entry name" value="Globin"/>
    <property type="match status" value="1"/>
</dbReference>
<gene>
    <name evidence="17" type="ORF">E2F48_08485</name>
</gene>
<sequence length="406" mass="44131">MLSDQSRPVIAATLPVVGENLGEITQRFYTHLFEAHPELLDGVFNRGNQAGGRQQEALAGSIAAFAGHLLNKADELPDQLLARISHKHASLGVRPEQYGLVHEHLMWAIVDVLGAAVTADVAAAWDEVYWLMANVLINQERDLYRTAGLASTEVWREWTITRKTAETEGVVTLVLEPADGAAAAASLPGQYVSVRIPMQDGLLQPRQYSLSRADDGSTRQITVKRERPATGPQGEVSAALHDRFHLGDRVQVSAPFGEVVLRPSDRPLVLASAGVGITPHAGMLSHLARTGSQRSVTFLHVDRNPGPAILQRQIQEDLAGVPSARFVAWDSTSGAFRGGSHDRRPGRMNIDPIALPEGAEYFLCGPLPFMQGIRTSLLRRGVSPRDIHYEVFGPDLWIADDVAQAA</sequence>
<comment type="cofactor">
    <cofactor evidence="1">
        <name>heme b</name>
        <dbReference type="ChEBI" id="CHEBI:60344"/>
    </cofactor>
</comment>
<keyword evidence="11" id="KW-0520">NAD</keyword>
<dbReference type="SUPFAM" id="SSF63380">
    <property type="entry name" value="Riboflavin synthase domain-like"/>
    <property type="match status" value="1"/>
</dbReference>
<evidence type="ECO:0000256" key="1">
    <source>
        <dbReference type="ARBA" id="ARBA00001970"/>
    </source>
</evidence>
<comment type="caution">
    <text evidence="17">The sequence shown here is derived from an EMBL/GenBank/DDBJ whole genome shotgun (WGS) entry which is preliminary data.</text>
</comment>
<keyword evidence="7" id="KW-0479">Metal-binding</keyword>
<comment type="similarity">
    <text evidence="2">In the C-terminal section; belongs to the flavoprotein pyridine nucleotide cytochrome reductase family.</text>
</comment>
<evidence type="ECO:0000259" key="16">
    <source>
        <dbReference type="PROSITE" id="PS51384"/>
    </source>
</evidence>
<dbReference type="GO" id="GO:0008941">
    <property type="term" value="F:nitric oxide dioxygenase NAD(P)H activity"/>
    <property type="evidence" value="ECO:0007669"/>
    <property type="project" value="UniProtKB-EC"/>
</dbReference>
<evidence type="ECO:0000256" key="3">
    <source>
        <dbReference type="ARBA" id="ARBA00012229"/>
    </source>
</evidence>
<dbReference type="PRINTS" id="PR00410">
    <property type="entry name" value="PHEHYDRXLASE"/>
</dbReference>
<dbReference type="SUPFAM" id="SSF46458">
    <property type="entry name" value="Globin-like"/>
    <property type="match status" value="1"/>
</dbReference>
<keyword evidence="6" id="KW-0001">2Fe-2S</keyword>
<dbReference type="PANTHER" id="PTHR43396:SF3">
    <property type="entry name" value="FLAVOHEMOPROTEIN"/>
    <property type="match status" value="1"/>
</dbReference>
<dbReference type="OrthoDB" id="9801223at2"/>
<evidence type="ECO:0000256" key="8">
    <source>
        <dbReference type="ARBA" id="ARBA00022857"/>
    </source>
</evidence>
<evidence type="ECO:0000259" key="15">
    <source>
        <dbReference type="PROSITE" id="PS01033"/>
    </source>
</evidence>
<dbReference type="GO" id="GO:0005344">
    <property type="term" value="F:oxygen carrier activity"/>
    <property type="evidence" value="ECO:0007669"/>
    <property type="project" value="UniProtKB-KW"/>
</dbReference>
<dbReference type="Proteomes" id="UP000295411">
    <property type="component" value="Unassembled WGS sequence"/>
</dbReference>
<keyword evidence="8" id="KW-0521">NADP</keyword>
<evidence type="ECO:0000256" key="14">
    <source>
        <dbReference type="RuleBase" id="RU000356"/>
    </source>
</evidence>
<evidence type="ECO:0000256" key="12">
    <source>
        <dbReference type="ARBA" id="ARBA00048649"/>
    </source>
</evidence>
<evidence type="ECO:0000256" key="10">
    <source>
        <dbReference type="ARBA" id="ARBA00023014"/>
    </source>
</evidence>
<feature type="domain" description="Globin" evidence="15">
    <location>
        <begin position="1"/>
        <end position="141"/>
    </location>
</feature>
<comment type="catalytic activity">
    <reaction evidence="13">
        <text>2 nitric oxide + NADPH + 2 O2 = 2 nitrate + NADP(+) + H(+)</text>
        <dbReference type="Rhea" id="RHEA:19465"/>
        <dbReference type="ChEBI" id="CHEBI:15378"/>
        <dbReference type="ChEBI" id="CHEBI:15379"/>
        <dbReference type="ChEBI" id="CHEBI:16480"/>
        <dbReference type="ChEBI" id="CHEBI:17632"/>
        <dbReference type="ChEBI" id="CHEBI:57783"/>
        <dbReference type="ChEBI" id="CHEBI:58349"/>
        <dbReference type="EC" id="1.14.12.17"/>
    </reaction>
</comment>
<evidence type="ECO:0000256" key="13">
    <source>
        <dbReference type="ARBA" id="ARBA00049433"/>
    </source>
</evidence>
<dbReference type="Pfam" id="PF00970">
    <property type="entry name" value="FAD_binding_6"/>
    <property type="match status" value="1"/>
</dbReference>
<dbReference type="GO" id="GO:0046210">
    <property type="term" value="P:nitric oxide catabolic process"/>
    <property type="evidence" value="ECO:0007669"/>
    <property type="project" value="TreeGrafter"/>
</dbReference>
<dbReference type="RefSeq" id="WP_133403584.1">
    <property type="nucleotide sequence ID" value="NZ_SMTK01000003.1"/>
</dbReference>
<dbReference type="PROSITE" id="PS01033">
    <property type="entry name" value="GLOBIN"/>
    <property type="match status" value="1"/>
</dbReference>
<dbReference type="InterPro" id="IPR017938">
    <property type="entry name" value="Riboflavin_synthase-like_b-brl"/>
</dbReference>
<dbReference type="PROSITE" id="PS51384">
    <property type="entry name" value="FAD_FR"/>
    <property type="match status" value="1"/>
</dbReference>
<reference evidence="17 18" key="1">
    <citation type="submission" date="2019-03" db="EMBL/GenBank/DDBJ databases">
        <title>Arthrobacter sp. nov., an bacterium isolated from biocrust in Mu Us Desert.</title>
        <authorList>
            <person name="Lixiong L."/>
        </authorList>
    </citation>
    <scope>NUCLEOTIDE SEQUENCE [LARGE SCALE GENOMIC DNA]</scope>
    <source>
        <strain evidence="17 18">SLN-3</strain>
    </source>
</reference>
<evidence type="ECO:0000313" key="17">
    <source>
        <dbReference type="EMBL" id="TDK25308.1"/>
    </source>
</evidence>
<keyword evidence="14" id="KW-0813">Transport</keyword>
<protein>
    <recommendedName>
        <fullName evidence="3">nitric oxide dioxygenase</fullName>
        <ecNumber evidence="3">1.14.12.17</ecNumber>
    </recommendedName>
</protein>
<dbReference type="AlphaFoldDB" id="A0A4R5TW47"/>
<comment type="similarity">
    <text evidence="14">Belongs to the globin family.</text>
</comment>
<dbReference type="Gene3D" id="1.10.490.10">
    <property type="entry name" value="Globins"/>
    <property type="match status" value="1"/>
</dbReference>
<keyword evidence="10" id="KW-0411">Iron-sulfur</keyword>
<dbReference type="FunFam" id="1.10.490.10:FF:000003">
    <property type="entry name" value="Flavohemoprotein"/>
    <property type="match status" value="1"/>
</dbReference>
<keyword evidence="18" id="KW-1185">Reference proteome</keyword>
<evidence type="ECO:0000256" key="7">
    <source>
        <dbReference type="ARBA" id="ARBA00022723"/>
    </source>
</evidence>
<dbReference type="GO" id="GO:0046872">
    <property type="term" value="F:metal ion binding"/>
    <property type="evidence" value="ECO:0007669"/>
    <property type="project" value="UniProtKB-KW"/>
</dbReference>
<evidence type="ECO:0000256" key="11">
    <source>
        <dbReference type="ARBA" id="ARBA00023027"/>
    </source>
</evidence>
<dbReference type="Gene3D" id="2.40.30.10">
    <property type="entry name" value="Translation factors"/>
    <property type="match status" value="1"/>
</dbReference>
<keyword evidence="4 14" id="KW-0349">Heme</keyword>
<keyword evidence="5 14" id="KW-0561">Oxygen transport</keyword>
<dbReference type="InterPro" id="IPR009050">
    <property type="entry name" value="Globin-like_sf"/>
</dbReference>
<dbReference type="InterPro" id="IPR008333">
    <property type="entry name" value="Cbr1-like_FAD-bd_dom"/>
</dbReference>
<dbReference type="CDD" id="cd06184">
    <property type="entry name" value="flavohem_like_fad_nad_binding"/>
    <property type="match status" value="1"/>
</dbReference>
<dbReference type="GO" id="GO:0071500">
    <property type="term" value="P:cellular response to nitrosative stress"/>
    <property type="evidence" value="ECO:0007669"/>
    <property type="project" value="TreeGrafter"/>
</dbReference>
<proteinExistence type="inferred from homology"/>
<dbReference type="Gene3D" id="3.40.50.80">
    <property type="entry name" value="Nucleotide-binding domain of ferredoxin-NADP reductase (FNR) module"/>
    <property type="match status" value="1"/>
</dbReference>
<evidence type="ECO:0000256" key="2">
    <source>
        <dbReference type="ARBA" id="ARBA00006401"/>
    </source>
</evidence>
<dbReference type="GO" id="GO:0071949">
    <property type="term" value="F:FAD binding"/>
    <property type="evidence" value="ECO:0007669"/>
    <property type="project" value="TreeGrafter"/>
</dbReference>
<dbReference type="InterPro" id="IPR039261">
    <property type="entry name" value="FNR_nucleotide-bd"/>
</dbReference>
<comment type="catalytic activity">
    <reaction evidence="12">
        <text>2 nitric oxide + NADH + 2 O2 = 2 nitrate + NAD(+) + H(+)</text>
        <dbReference type="Rhea" id="RHEA:19469"/>
        <dbReference type="ChEBI" id="CHEBI:15378"/>
        <dbReference type="ChEBI" id="CHEBI:15379"/>
        <dbReference type="ChEBI" id="CHEBI:16480"/>
        <dbReference type="ChEBI" id="CHEBI:17632"/>
        <dbReference type="ChEBI" id="CHEBI:57540"/>
        <dbReference type="ChEBI" id="CHEBI:57945"/>
        <dbReference type="EC" id="1.14.12.17"/>
    </reaction>
</comment>
<accession>A0A4R5TW47</accession>
<evidence type="ECO:0000256" key="9">
    <source>
        <dbReference type="ARBA" id="ARBA00023004"/>
    </source>
</evidence>
<keyword evidence="9" id="KW-0408">Iron</keyword>
<dbReference type="GO" id="GO:0051537">
    <property type="term" value="F:2 iron, 2 sulfur cluster binding"/>
    <property type="evidence" value="ECO:0007669"/>
    <property type="project" value="UniProtKB-KW"/>
</dbReference>
<name>A0A4R5TW47_9MICC</name>
<dbReference type="EC" id="1.14.12.17" evidence="3"/>
<dbReference type="SUPFAM" id="SSF52343">
    <property type="entry name" value="Ferredoxin reductase-like, C-terminal NADP-linked domain"/>
    <property type="match status" value="1"/>
</dbReference>